<dbReference type="InterPro" id="IPR003692">
    <property type="entry name" value="Hydantoinase_B"/>
</dbReference>
<proteinExistence type="predicted"/>
<evidence type="ECO:0000313" key="3">
    <source>
        <dbReference type="Proteomes" id="UP001064262"/>
    </source>
</evidence>
<dbReference type="GO" id="GO:0006749">
    <property type="term" value="P:glutathione metabolic process"/>
    <property type="evidence" value="ECO:0007669"/>
    <property type="project" value="TreeGrafter"/>
</dbReference>
<dbReference type="PANTHER" id="PTHR11365">
    <property type="entry name" value="5-OXOPROLINASE RELATED"/>
    <property type="match status" value="1"/>
</dbReference>
<accession>A0A9J6PYB4</accession>
<protein>
    <submittedName>
        <fullName evidence="2">Hydantoinase B/oxoprolinase family protein</fullName>
    </submittedName>
</protein>
<dbReference type="Proteomes" id="UP001064262">
    <property type="component" value="Unassembled WGS sequence"/>
</dbReference>
<sequence>MKLDAITLEILNHKLTALTEEMCHILQRTGRTLYVKETADFCCAIADHQGKFFAYPRGIGVSGFVGLNSLTTMQAVGELQPGDVILTNDPWRSRGLATHLPDLQVLEPWFIDGEIVAWGWAFLHASDVGGRVPSSISPTNSDIWQEGLQIPPVKLVQGGVLNQDVMRILAANSRTPDANAGDIQAMLAALSAGRQRLQKIVAQHGVAGVTQAQQDLQEYAALRARQVLRQIPDGTYQFEDYLDDEAGSGLPVRLALSATFTDGRVHLDFTGSDAQVAAAINIPSHGDPHAWLTLRVLALVCTLDKSVPLNAGLLQPISLFAPVGSLVNPQFPAAVGVRHATAVRVNDLLNGLLGQALPEVMPAASGGTIIPLVVAETARGGREQNVQVIEPMVGGGGGRFGRDGIDGRDNSISNLANNPVEMVEAETRIQILQYALRADSAGAGQWRGGMGQQIHIRILQDDTTLLARGMERMLFQPWGVNGGLPGKPTRMTLNPADNGGRQQGKIDLLSVKAGDELLLQTPGGGGWGDPFLRDPAAVKRDVDNQLISTDAAAQQYGVVITAQGVDLAASALLRQQRTTPSSLGSARENWQAVFDPALLTRLNQLLYPLTSAERRRYRQQAFAAALSQLPHAFPRETHTTTETARHYFAEAVATLEQHLFTVNPSSPGDNSLCAPQSAEG</sequence>
<evidence type="ECO:0000313" key="2">
    <source>
        <dbReference type="EMBL" id="MCU5778999.1"/>
    </source>
</evidence>
<dbReference type="GO" id="GO:0017168">
    <property type="term" value="F:5-oxoprolinase (ATP-hydrolyzing) activity"/>
    <property type="evidence" value="ECO:0007669"/>
    <property type="project" value="TreeGrafter"/>
</dbReference>
<dbReference type="RefSeq" id="WP_267143727.1">
    <property type="nucleotide sequence ID" value="NZ_JAODIL010000078.1"/>
</dbReference>
<dbReference type="PANTHER" id="PTHR11365:SF23">
    <property type="entry name" value="HYPOTHETICAL 5-OXOPROLINASE (EUROFUNG)-RELATED"/>
    <property type="match status" value="1"/>
</dbReference>
<dbReference type="EMBL" id="JAODIM010000042">
    <property type="protein sequence ID" value="MCU5778999.1"/>
    <property type="molecule type" value="Genomic_DNA"/>
</dbReference>
<reference evidence="2" key="1">
    <citation type="submission" date="2022-09" db="EMBL/GenBank/DDBJ databases">
        <title>Winslowiella arboricola sp. nov., isolated from bleeding cankers on broadleaf hosts.</title>
        <authorList>
            <person name="Brady C."/>
            <person name="Kaur S."/>
            <person name="Crampton B."/>
            <person name="Maddock D."/>
            <person name="Arnold D."/>
            <person name="Denman S."/>
        </authorList>
    </citation>
    <scope>NUCLEOTIDE SEQUENCE</scope>
    <source>
        <strain evidence="2">BAC 15a-03b</strain>
    </source>
</reference>
<dbReference type="AlphaFoldDB" id="A0A9J6PYB4"/>
<comment type="caution">
    <text evidence="2">The sequence shown here is derived from an EMBL/GenBank/DDBJ whole genome shotgun (WGS) entry which is preliminary data.</text>
</comment>
<keyword evidence="3" id="KW-1185">Reference proteome</keyword>
<name>A0A9J6PYB4_9GAMM</name>
<dbReference type="GO" id="GO:0005829">
    <property type="term" value="C:cytosol"/>
    <property type="evidence" value="ECO:0007669"/>
    <property type="project" value="TreeGrafter"/>
</dbReference>
<evidence type="ECO:0000259" key="1">
    <source>
        <dbReference type="Pfam" id="PF02538"/>
    </source>
</evidence>
<dbReference type="Pfam" id="PF02538">
    <property type="entry name" value="Hydantoinase_B"/>
    <property type="match status" value="1"/>
</dbReference>
<dbReference type="InterPro" id="IPR045079">
    <property type="entry name" value="Oxoprolinase-like"/>
</dbReference>
<organism evidence="2 3">
    <name type="scientific">Winslowiella arboricola</name>
    <dbReference type="NCBI Taxonomy" id="2978220"/>
    <lineage>
        <taxon>Bacteria</taxon>
        <taxon>Pseudomonadati</taxon>
        <taxon>Pseudomonadota</taxon>
        <taxon>Gammaproteobacteria</taxon>
        <taxon>Enterobacterales</taxon>
        <taxon>Erwiniaceae</taxon>
        <taxon>Winslowiella</taxon>
    </lineage>
</organism>
<gene>
    <name evidence="2" type="ORF">N5923_16055</name>
</gene>
<feature type="domain" description="Hydantoinase B/oxoprolinase" evidence="1">
    <location>
        <begin position="4"/>
        <end position="530"/>
    </location>
</feature>